<dbReference type="AlphaFoldDB" id="A0A9N8HBR1"/>
<sequence>MSLFYDREKQRRTDRERLENIFQALFELRQGDDVDIANAEEERVATSTPIIDSSSNNDEGSERHIQLLEQALEVLEGQNDFCLDLFPESYRADEDDIVAHYIPLNLLLMAGATEQMIARVCRWNREQLTCRRDTGHPPLHFALHRYQRNRVNPHHSYWIRDDAILEVARQGGPDVLSCFDILGNYPLSLALQHQSDNHEFVQQLIDLYPAICDGCHKDNCGSIPLGTAIAYQAHRNVKQLLINRLRFSLPRSHNAQELVLSLWDCTNEEEAVVNPTGNLIDAQTAQDILAVVLPQFQSVTLECDGWTDDGLDVFLRHFPSMRPSTVSPTKVAAIKCHLTLPYHQISRGQPHVRKLFSNFLIQTLTGRLKLDPCEWDETSPSANQHGDTDDNHPHHHASLLDALANGIRLNHRQNTNQLQEVQITGLCLPDVPCLLEYLLGDATPTTLNLFDLKLLNSSNTHIDLNLNDDERPINSHLRHLNLRNPGKGSYLVLSPILRGLGKLPQLKSLCLTSNPWDGKNCGDPSKESPILTNALVELVQQAPSLQELTMVGYETDHARLATALQRNTTLQQLFVRDSTFYKTTDPIWLDLLQHHNATLQRLDITVHANNPKLYYYLTLNALGRATCRNPQTPVSKLIQLLLGVPQRHDDTVAAHVYVYGLLRETPSIWCSSFREERLY</sequence>
<evidence type="ECO:0000313" key="3">
    <source>
        <dbReference type="Proteomes" id="UP001153069"/>
    </source>
</evidence>
<reference evidence="2" key="1">
    <citation type="submission" date="2020-06" db="EMBL/GenBank/DDBJ databases">
        <authorList>
            <consortium name="Plant Systems Biology data submission"/>
        </authorList>
    </citation>
    <scope>NUCLEOTIDE SEQUENCE</scope>
    <source>
        <strain evidence="2">D6</strain>
    </source>
</reference>
<accession>A0A9N8HBR1</accession>
<evidence type="ECO:0000256" key="1">
    <source>
        <dbReference type="SAM" id="MobiDB-lite"/>
    </source>
</evidence>
<dbReference type="Gene3D" id="3.80.10.10">
    <property type="entry name" value="Ribonuclease Inhibitor"/>
    <property type="match status" value="1"/>
</dbReference>
<protein>
    <submittedName>
        <fullName evidence="2">Uncharacterized protein</fullName>
    </submittedName>
</protein>
<dbReference type="InterPro" id="IPR036770">
    <property type="entry name" value="Ankyrin_rpt-contain_sf"/>
</dbReference>
<dbReference type="EMBL" id="CAICTM010000348">
    <property type="protein sequence ID" value="CAB9508481.1"/>
    <property type="molecule type" value="Genomic_DNA"/>
</dbReference>
<feature type="region of interest" description="Disordered" evidence="1">
    <location>
        <begin position="375"/>
        <end position="396"/>
    </location>
</feature>
<evidence type="ECO:0000313" key="2">
    <source>
        <dbReference type="EMBL" id="CAB9508481.1"/>
    </source>
</evidence>
<name>A0A9N8HBR1_9STRA</name>
<comment type="caution">
    <text evidence="2">The sequence shown here is derived from an EMBL/GenBank/DDBJ whole genome shotgun (WGS) entry which is preliminary data.</text>
</comment>
<keyword evidence="3" id="KW-1185">Reference proteome</keyword>
<dbReference type="SUPFAM" id="SSF52047">
    <property type="entry name" value="RNI-like"/>
    <property type="match status" value="1"/>
</dbReference>
<dbReference type="InterPro" id="IPR032675">
    <property type="entry name" value="LRR_dom_sf"/>
</dbReference>
<organism evidence="2 3">
    <name type="scientific">Seminavis robusta</name>
    <dbReference type="NCBI Taxonomy" id="568900"/>
    <lineage>
        <taxon>Eukaryota</taxon>
        <taxon>Sar</taxon>
        <taxon>Stramenopiles</taxon>
        <taxon>Ochrophyta</taxon>
        <taxon>Bacillariophyta</taxon>
        <taxon>Bacillariophyceae</taxon>
        <taxon>Bacillariophycidae</taxon>
        <taxon>Naviculales</taxon>
        <taxon>Naviculaceae</taxon>
        <taxon>Seminavis</taxon>
    </lineage>
</organism>
<dbReference type="Proteomes" id="UP001153069">
    <property type="component" value="Unassembled WGS sequence"/>
</dbReference>
<dbReference type="SUPFAM" id="SSF48403">
    <property type="entry name" value="Ankyrin repeat"/>
    <property type="match status" value="1"/>
</dbReference>
<proteinExistence type="predicted"/>
<gene>
    <name evidence="2" type="ORF">SEMRO_349_G123380.1</name>
</gene>